<dbReference type="SUPFAM" id="SSF54529">
    <property type="entry name" value="Mitochondrial glycoprotein MAM33-like"/>
    <property type="match status" value="1"/>
</dbReference>
<gene>
    <name evidence="2" type="ORF">FISHEDRAFT_74198</name>
</gene>
<dbReference type="AlphaFoldDB" id="A0A0D7ADA1"/>
<name>A0A0D7ADA1_9AGAR</name>
<dbReference type="Gene3D" id="3.10.280.10">
    <property type="entry name" value="Mitochondrial glycoprotein"/>
    <property type="match status" value="1"/>
</dbReference>
<dbReference type="EMBL" id="KN881914">
    <property type="protein sequence ID" value="KIY47856.1"/>
    <property type="molecule type" value="Genomic_DNA"/>
</dbReference>
<evidence type="ECO:0000256" key="1">
    <source>
        <dbReference type="SAM" id="MobiDB-lite"/>
    </source>
</evidence>
<evidence type="ECO:0000313" key="3">
    <source>
        <dbReference type="Proteomes" id="UP000054144"/>
    </source>
</evidence>
<dbReference type="InterPro" id="IPR003428">
    <property type="entry name" value="MAM33"/>
</dbReference>
<keyword evidence="3" id="KW-1185">Reference proteome</keyword>
<dbReference type="GO" id="GO:0042256">
    <property type="term" value="P:cytosolic ribosome assembly"/>
    <property type="evidence" value="ECO:0007669"/>
    <property type="project" value="TreeGrafter"/>
</dbReference>
<dbReference type="PANTHER" id="PTHR10826">
    <property type="entry name" value="COMPLEMENT COMPONENT 1"/>
    <property type="match status" value="1"/>
</dbReference>
<dbReference type="PANTHER" id="PTHR10826:SF1">
    <property type="entry name" value="COMPLEMENT COMPONENT 1 Q SUBCOMPONENT-BINDING PROTEIN, MITOCHONDRIAL"/>
    <property type="match status" value="1"/>
</dbReference>
<protein>
    <submittedName>
        <fullName evidence="2">Mitochondrial glyco protein</fullName>
    </submittedName>
</protein>
<sequence>MSAIRVLRQLPRVSARLARVQCTSTVLRAAALPRTASAVRALSVSASRFSAGTTDASVAAKLQEELTYEVESNAEATVPELSKSVKEVWQIEDNPGTEEIALHRKFGNETIKVIFSASDVQAVDEEAFENPEEEEEDSAEGDDLAQTTPVRVSMSVTKSNRPGSLNIDMVCQDGHFVVDNVAFYSDKAVGTELTAEADWKRRALYIGPQFDSLDISLQEEMEKYLQERGVNESLAVFIPEYAEYKEQQEYVQWLGNVKDFIEA</sequence>
<dbReference type="GO" id="GO:0005759">
    <property type="term" value="C:mitochondrial matrix"/>
    <property type="evidence" value="ECO:0007669"/>
    <property type="project" value="InterPro"/>
</dbReference>
<evidence type="ECO:0000313" key="2">
    <source>
        <dbReference type="EMBL" id="KIY47856.1"/>
    </source>
</evidence>
<feature type="compositionally biased region" description="Acidic residues" evidence="1">
    <location>
        <begin position="125"/>
        <end position="143"/>
    </location>
</feature>
<feature type="region of interest" description="Disordered" evidence="1">
    <location>
        <begin position="125"/>
        <end position="148"/>
    </location>
</feature>
<dbReference type="Pfam" id="PF02330">
    <property type="entry name" value="MAM33"/>
    <property type="match status" value="1"/>
</dbReference>
<dbReference type="OrthoDB" id="278212at2759"/>
<proteinExistence type="predicted"/>
<reference evidence="2 3" key="1">
    <citation type="journal article" date="2015" name="Fungal Genet. Biol.">
        <title>Evolution of novel wood decay mechanisms in Agaricales revealed by the genome sequences of Fistulina hepatica and Cylindrobasidium torrendii.</title>
        <authorList>
            <person name="Floudas D."/>
            <person name="Held B.W."/>
            <person name="Riley R."/>
            <person name="Nagy L.G."/>
            <person name="Koehler G."/>
            <person name="Ransdell A.S."/>
            <person name="Younus H."/>
            <person name="Chow J."/>
            <person name="Chiniquy J."/>
            <person name="Lipzen A."/>
            <person name="Tritt A."/>
            <person name="Sun H."/>
            <person name="Haridas S."/>
            <person name="LaButti K."/>
            <person name="Ohm R.A."/>
            <person name="Kues U."/>
            <person name="Blanchette R.A."/>
            <person name="Grigoriev I.V."/>
            <person name="Minto R.E."/>
            <person name="Hibbett D.S."/>
        </authorList>
    </citation>
    <scope>NUCLEOTIDE SEQUENCE [LARGE SCALE GENOMIC DNA]</scope>
    <source>
        <strain evidence="2 3">ATCC 64428</strain>
    </source>
</reference>
<accession>A0A0D7ADA1</accession>
<dbReference type="Proteomes" id="UP000054144">
    <property type="component" value="Unassembled WGS sequence"/>
</dbReference>
<organism evidence="2 3">
    <name type="scientific">Fistulina hepatica ATCC 64428</name>
    <dbReference type="NCBI Taxonomy" id="1128425"/>
    <lineage>
        <taxon>Eukaryota</taxon>
        <taxon>Fungi</taxon>
        <taxon>Dikarya</taxon>
        <taxon>Basidiomycota</taxon>
        <taxon>Agaricomycotina</taxon>
        <taxon>Agaricomycetes</taxon>
        <taxon>Agaricomycetidae</taxon>
        <taxon>Agaricales</taxon>
        <taxon>Fistulinaceae</taxon>
        <taxon>Fistulina</taxon>
    </lineage>
</organism>
<dbReference type="InterPro" id="IPR036561">
    <property type="entry name" value="MAM33_sf"/>
</dbReference>